<dbReference type="GO" id="GO:0044423">
    <property type="term" value="C:virion component"/>
    <property type="evidence" value="ECO:0007669"/>
    <property type="project" value="UniProtKB-KW"/>
</dbReference>
<keyword evidence="3" id="KW-0175">Coiled coil</keyword>
<dbReference type="SUPFAM" id="SSF56563">
    <property type="entry name" value="Major capsid protein gp5"/>
    <property type="match status" value="1"/>
</dbReference>
<dbReference type="InterPro" id="IPR054612">
    <property type="entry name" value="Phage_capsid-like_C"/>
</dbReference>
<evidence type="ECO:0000259" key="4">
    <source>
        <dbReference type="Pfam" id="PF05065"/>
    </source>
</evidence>
<dbReference type="EMBL" id="BK032498">
    <property type="protein sequence ID" value="DAF43026.1"/>
    <property type="molecule type" value="Genomic_DNA"/>
</dbReference>
<reference evidence="5" key="1">
    <citation type="journal article" date="2021" name="Proc. Natl. Acad. Sci. U.S.A.">
        <title>A Catalog of Tens of Thousands of Viruses from Human Metagenomes Reveals Hidden Associations with Chronic Diseases.</title>
        <authorList>
            <person name="Tisza M.J."/>
            <person name="Buck C.B."/>
        </authorList>
    </citation>
    <scope>NUCLEOTIDE SEQUENCE</scope>
    <source>
        <strain evidence="5">Ct0Go27</strain>
    </source>
</reference>
<proteinExistence type="predicted"/>
<sequence>MNKKMKALQEQRNAAVEELKALTGKVEAEVRAFTDEENAKFNELEKKVKDLDSSIKMLERAEKYEFKEPAQASEDKEKVNMEAKELRAFESYIRGVVLEERADNLTSGDNGAVIPKSIANKIIKKVHDISPVFSKATRYNVKGELNVPYYPADSKDIQMTYVEEFVELESSSGKFGTISLKGFLAGALTKVSKSLINNSNFDIVSFVVDAMSETVSRWVEGQLLKGTTGKVDGMIKGITQTVTTKAVNKVDADDLIQLQESIPDAYQGEACWIMTKNTRTAIRQLKDNNGQYLLNQDATTKWGYTLFGKPVYASENMDEVATGKNAIIYGDLSGLAVKLSEEMEIEVLREKFATQHAVGVVAWMEFDAKVENAQKLAKLTVK</sequence>
<dbReference type="Pfam" id="PF05065">
    <property type="entry name" value="Phage_capsid"/>
    <property type="match status" value="1"/>
</dbReference>
<dbReference type="InterPro" id="IPR024455">
    <property type="entry name" value="Phage_capsid"/>
</dbReference>
<evidence type="ECO:0000256" key="3">
    <source>
        <dbReference type="SAM" id="Coils"/>
    </source>
</evidence>
<dbReference type="Gene3D" id="3.30.2320.10">
    <property type="entry name" value="hypothetical protein PF0899 domain"/>
    <property type="match status" value="1"/>
</dbReference>
<feature type="domain" description="Phage capsid-like C-terminal" evidence="4">
    <location>
        <begin position="111"/>
        <end position="380"/>
    </location>
</feature>
<evidence type="ECO:0000256" key="1">
    <source>
        <dbReference type="ARBA" id="ARBA00004328"/>
    </source>
</evidence>
<protein>
    <submittedName>
        <fullName evidence="5">Major capsid protein</fullName>
    </submittedName>
</protein>
<evidence type="ECO:0000313" key="5">
    <source>
        <dbReference type="EMBL" id="DAF43026.1"/>
    </source>
</evidence>
<evidence type="ECO:0000256" key="2">
    <source>
        <dbReference type="ARBA" id="ARBA00022844"/>
    </source>
</evidence>
<feature type="coiled-coil region" evidence="3">
    <location>
        <begin position="5"/>
        <end position="61"/>
    </location>
</feature>
<accession>A0A8S5RX61</accession>
<dbReference type="NCBIfam" id="TIGR01554">
    <property type="entry name" value="major_cap_HK97"/>
    <property type="match status" value="1"/>
</dbReference>
<keyword evidence="2" id="KW-0946">Virion</keyword>
<name>A0A8S5RX61_9CAUD</name>
<comment type="subcellular location">
    <subcellularLocation>
        <location evidence="1">Virion</location>
    </subcellularLocation>
</comment>
<organism evidence="5">
    <name type="scientific">Siphoviridae sp. ct0Go27</name>
    <dbReference type="NCBI Taxonomy" id="2827761"/>
    <lineage>
        <taxon>Viruses</taxon>
        <taxon>Duplodnaviria</taxon>
        <taxon>Heunggongvirae</taxon>
        <taxon>Uroviricota</taxon>
        <taxon>Caudoviricetes</taxon>
    </lineage>
</organism>